<keyword evidence="3" id="KW-1185">Reference proteome</keyword>
<reference evidence="1" key="1">
    <citation type="submission" date="2016-11" db="EMBL/GenBank/DDBJ databases">
        <authorList>
            <person name="Jaros S."/>
            <person name="Januszkiewicz K."/>
            <person name="Wedrychowicz H."/>
        </authorList>
    </citation>
    <scope>NUCLEOTIDE SEQUENCE [LARGE SCALE GENOMIC DNA]</scope>
    <source>
        <strain evidence="1">DSM 18569</strain>
    </source>
</reference>
<reference evidence="3" key="2">
    <citation type="submission" date="2016-11" db="EMBL/GenBank/DDBJ databases">
        <authorList>
            <person name="Varghese N."/>
            <person name="Submissions S."/>
        </authorList>
    </citation>
    <scope>NUCLEOTIDE SEQUENCE [LARGE SCALE GENOMIC DNA]</scope>
    <source>
        <strain evidence="3">DSM 18569</strain>
    </source>
</reference>
<evidence type="ECO:0000313" key="2">
    <source>
        <dbReference type="EMBL" id="SHM12844.1"/>
    </source>
</evidence>
<protein>
    <recommendedName>
        <fullName evidence="4">Helix-turn-helix of DDE superfamily endonuclease</fullName>
    </recommendedName>
</protein>
<organism evidence="1 3">
    <name type="scientific">Hymenobacter psychrotolerans DSM 18569</name>
    <dbReference type="NCBI Taxonomy" id="1121959"/>
    <lineage>
        <taxon>Bacteria</taxon>
        <taxon>Pseudomonadati</taxon>
        <taxon>Bacteroidota</taxon>
        <taxon>Cytophagia</taxon>
        <taxon>Cytophagales</taxon>
        <taxon>Hymenobacteraceae</taxon>
        <taxon>Hymenobacter</taxon>
    </lineage>
</organism>
<proteinExistence type="predicted"/>
<gene>
    <name evidence="1" type="ORF">SAMN02746009_01123</name>
    <name evidence="2" type="ORF">SAMN02746009_03994</name>
</gene>
<dbReference type="RefSeq" id="WP_139252144.1">
    <property type="nucleotide sequence ID" value="NZ_FRAS01000004.1"/>
</dbReference>
<accession>A0A1M6THT4</accession>
<name>A0A1M6THT4_9BACT</name>
<dbReference type="OrthoDB" id="879789at2"/>
<evidence type="ECO:0008006" key="4">
    <source>
        <dbReference type="Google" id="ProtNLM"/>
    </source>
</evidence>
<evidence type="ECO:0000313" key="1">
    <source>
        <dbReference type="EMBL" id="SHK56571.1"/>
    </source>
</evidence>
<dbReference type="AlphaFoldDB" id="A0A1M6THT4"/>
<sequence length="97" mass="11214">MDYRALRERPRQFLALTSLHVAEFDDLLTAFAPAWERHHRWHTLAGKRRQFPAHRERPTAVLAGSDVKLFFLLTYLKSNALQEHQAASFGVSQARVS</sequence>
<dbReference type="EMBL" id="FRAS01000035">
    <property type="protein sequence ID" value="SHM12844.1"/>
    <property type="molecule type" value="Genomic_DNA"/>
</dbReference>
<dbReference type="Proteomes" id="UP000183947">
    <property type="component" value="Unassembled WGS sequence"/>
</dbReference>
<feature type="non-terminal residue" evidence="1">
    <location>
        <position position="97"/>
    </location>
</feature>
<dbReference type="EMBL" id="FRAS01000004">
    <property type="protein sequence ID" value="SHK56571.1"/>
    <property type="molecule type" value="Genomic_DNA"/>
</dbReference>
<evidence type="ECO:0000313" key="3">
    <source>
        <dbReference type="Proteomes" id="UP000183947"/>
    </source>
</evidence>